<protein>
    <submittedName>
        <fullName evidence="2">Uncharacterized protein</fullName>
    </submittedName>
</protein>
<feature type="compositionally biased region" description="Acidic residues" evidence="1">
    <location>
        <begin position="112"/>
        <end position="124"/>
    </location>
</feature>
<feature type="compositionally biased region" description="Basic and acidic residues" evidence="1">
    <location>
        <begin position="59"/>
        <end position="83"/>
    </location>
</feature>
<name>A0A699GSI1_TANCI</name>
<feature type="compositionally biased region" description="Acidic residues" evidence="1">
    <location>
        <begin position="132"/>
        <end position="149"/>
    </location>
</feature>
<accession>A0A699GSI1</accession>
<proteinExistence type="predicted"/>
<organism evidence="2">
    <name type="scientific">Tanacetum cinerariifolium</name>
    <name type="common">Dalmatian daisy</name>
    <name type="synonym">Chrysanthemum cinerariifolium</name>
    <dbReference type="NCBI Taxonomy" id="118510"/>
    <lineage>
        <taxon>Eukaryota</taxon>
        <taxon>Viridiplantae</taxon>
        <taxon>Streptophyta</taxon>
        <taxon>Embryophyta</taxon>
        <taxon>Tracheophyta</taxon>
        <taxon>Spermatophyta</taxon>
        <taxon>Magnoliopsida</taxon>
        <taxon>eudicotyledons</taxon>
        <taxon>Gunneridae</taxon>
        <taxon>Pentapetalae</taxon>
        <taxon>asterids</taxon>
        <taxon>campanulids</taxon>
        <taxon>Asterales</taxon>
        <taxon>Asteraceae</taxon>
        <taxon>Asteroideae</taxon>
        <taxon>Anthemideae</taxon>
        <taxon>Anthemidinae</taxon>
        <taxon>Tanacetum</taxon>
    </lineage>
</organism>
<feature type="compositionally biased region" description="Polar residues" evidence="1">
    <location>
        <begin position="1"/>
        <end position="17"/>
    </location>
</feature>
<feature type="region of interest" description="Disordered" evidence="1">
    <location>
        <begin position="1"/>
        <end position="190"/>
    </location>
</feature>
<evidence type="ECO:0000313" key="2">
    <source>
        <dbReference type="EMBL" id="GEV49058.1"/>
    </source>
</evidence>
<reference evidence="2" key="1">
    <citation type="journal article" date="2019" name="Sci. Rep.">
        <title>Draft genome of Tanacetum cinerariifolium, the natural source of mosquito coil.</title>
        <authorList>
            <person name="Yamashiro T."/>
            <person name="Shiraishi A."/>
            <person name="Satake H."/>
            <person name="Nakayama K."/>
        </authorList>
    </citation>
    <scope>NUCLEOTIDE SEQUENCE</scope>
</reference>
<evidence type="ECO:0000256" key="1">
    <source>
        <dbReference type="SAM" id="MobiDB-lite"/>
    </source>
</evidence>
<dbReference type="AlphaFoldDB" id="A0A699GSI1"/>
<sequence>MSSDNVQSAVTYTSISSDSDRPSWGIPLTNAGELSEMDAYKDLSQRGQVPPLSPSYEHNPIELDEHIPVYVPEPEHPKYHVPSDDDIQVEDQPYADDASPTAESPGYISDSDSMEEDTDEDFIDYLDKPEDGKEDDDKNLEEDPSEEHEPEDKDTKEEEHSEGSDETEPFEEDKTAVTPPAPKHRGARISVRPQTPMVAYTQALIDAFATGSPLFPLPPTSPAYDQAPLGHMTAMICMRDDIPEEDMPPQRRFILTAPLTGCNVAESSAAAFRALRDRRDIRLENHEVRGQRTAYETKLQERQSAEDLAVTQMMRIHALEARARTDTV</sequence>
<comment type="caution">
    <text evidence="2">The sequence shown here is derived from an EMBL/GenBank/DDBJ whole genome shotgun (WGS) entry which is preliminary data.</text>
</comment>
<gene>
    <name evidence="2" type="ORF">Tci_121035</name>
</gene>
<feature type="compositionally biased region" description="Basic and acidic residues" evidence="1">
    <location>
        <begin position="150"/>
        <end position="163"/>
    </location>
</feature>
<dbReference type="EMBL" id="BKCJ010025049">
    <property type="protein sequence ID" value="GEV49058.1"/>
    <property type="molecule type" value="Genomic_DNA"/>
</dbReference>